<dbReference type="PIRSF" id="PIRSF000350">
    <property type="entry name" value="Mercury_reductase_MerA"/>
    <property type="match status" value="1"/>
</dbReference>
<evidence type="ECO:0000259" key="20">
    <source>
        <dbReference type="PROSITE" id="PS50846"/>
    </source>
</evidence>
<evidence type="ECO:0000256" key="16">
    <source>
        <dbReference type="PIRNR" id="PIRNR000350"/>
    </source>
</evidence>
<dbReference type="GO" id="GO:0003955">
    <property type="term" value="F:NAD(P)H dehydrogenase (quinone) activity"/>
    <property type="evidence" value="ECO:0007669"/>
    <property type="project" value="TreeGrafter"/>
</dbReference>
<dbReference type="Pfam" id="PF02852">
    <property type="entry name" value="Pyr_redox_dim"/>
    <property type="match status" value="1"/>
</dbReference>
<dbReference type="InterPro" id="IPR006121">
    <property type="entry name" value="HMA_dom"/>
</dbReference>
<dbReference type="GO" id="GO:0016152">
    <property type="term" value="F:mercury (II) reductase (NADP+) activity"/>
    <property type="evidence" value="ECO:0007669"/>
    <property type="project" value="UniProtKB-UniRule"/>
</dbReference>
<protein>
    <recommendedName>
        <fullName evidence="4 16">Mercuric reductase</fullName>
        <ecNumber evidence="3 16">1.16.1.1</ecNumber>
    </recommendedName>
    <alternativeName>
        <fullName evidence="14 16">Hg(II) reductase</fullName>
    </alternativeName>
</protein>
<feature type="binding site" evidence="17">
    <location>
        <begin position="267"/>
        <end position="274"/>
    </location>
    <ligand>
        <name>NAD(+)</name>
        <dbReference type="ChEBI" id="CHEBI:57540"/>
    </ligand>
</feature>
<evidence type="ECO:0000256" key="15">
    <source>
        <dbReference type="ARBA" id="ARBA00048984"/>
    </source>
</evidence>
<organism evidence="21 22">
    <name type="scientific">Salinibacter ruber</name>
    <dbReference type="NCBI Taxonomy" id="146919"/>
    <lineage>
        <taxon>Bacteria</taxon>
        <taxon>Pseudomonadati</taxon>
        <taxon>Rhodothermota</taxon>
        <taxon>Rhodothermia</taxon>
        <taxon>Rhodothermales</taxon>
        <taxon>Salinibacteraceae</taxon>
        <taxon>Salinibacter</taxon>
    </lineage>
</organism>
<evidence type="ECO:0000256" key="7">
    <source>
        <dbReference type="ARBA" id="ARBA00022723"/>
    </source>
</evidence>
<evidence type="ECO:0000256" key="1">
    <source>
        <dbReference type="ARBA" id="ARBA00007532"/>
    </source>
</evidence>
<dbReference type="CDD" id="cd00371">
    <property type="entry name" value="HMA"/>
    <property type="match status" value="1"/>
</dbReference>
<comment type="similarity">
    <text evidence="1 16 19">Belongs to the class-I pyridine nucleotide-disulfide oxidoreductase family.</text>
</comment>
<dbReference type="InterPro" id="IPR036163">
    <property type="entry name" value="HMA_dom_sf"/>
</dbReference>
<keyword evidence="11 16" id="KW-0560">Oxidoreductase</keyword>
<evidence type="ECO:0000256" key="10">
    <source>
        <dbReference type="ARBA" id="ARBA00022914"/>
    </source>
</evidence>
<keyword evidence="6 16" id="KW-0285">Flavoprotein</keyword>
<feature type="binding site" evidence="17">
    <location>
        <position position="357"/>
    </location>
    <ligand>
        <name>NAD(+)</name>
        <dbReference type="ChEBI" id="CHEBI:57540"/>
    </ligand>
</feature>
<dbReference type="Gene3D" id="3.30.70.100">
    <property type="match status" value="1"/>
</dbReference>
<reference evidence="21" key="1">
    <citation type="submission" date="2022-08" db="EMBL/GenBank/DDBJ databases">
        <title>Genomic Encyclopedia of Type Strains, Phase V (KMG-V): Genome sequencing to study the core and pangenomes of soil and plant-associated prokaryotes.</title>
        <authorList>
            <person name="Whitman W."/>
        </authorList>
    </citation>
    <scope>NUCLEOTIDE SEQUENCE</scope>
    <source>
        <strain evidence="21">0</strain>
    </source>
</reference>
<evidence type="ECO:0000256" key="8">
    <source>
        <dbReference type="ARBA" id="ARBA00022827"/>
    </source>
</evidence>
<evidence type="ECO:0000256" key="19">
    <source>
        <dbReference type="RuleBase" id="RU361223"/>
    </source>
</evidence>
<keyword evidence="5 16" id="KW-0475">Mercuric resistance</keyword>
<dbReference type="Gene3D" id="3.50.50.60">
    <property type="entry name" value="FAD/NAD(P)-binding domain"/>
    <property type="match status" value="2"/>
</dbReference>
<dbReference type="AlphaFoldDB" id="A0A9X2PWV3"/>
<evidence type="ECO:0000256" key="4">
    <source>
        <dbReference type="ARBA" id="ARBA00014791"/>
    </source>
</evidence>
<keyword evidence="9 16" id="KW-0521">NADP</keyword>
<dbReference type="PANTHER" id="PTHR43014:SF4">
    <property type="entry name" value="PYRIDINE NUCLEOTIDE-DISULFIDE OXIDOREDUCTASE RCLA-RELATED"/>
    <property type="match status" value="1"/>
</dbReference>
<dbReference type="InterPro" id="IPR004099">
    <property type="entry name" value="Pyr_nucl-diS_OxRdtase_dimer"/>
</dbReference>
<keyword evidence="10 16" id="KW-0476">Mercury</keyword>
<evidence type="ECO:0000313" key="22">
    <source>
        <dbReference type="Proteomes" id="UP001155027"/>
    </source>
</evidence>
<evidence type="ECO:0000256" key="2">
    <source>
        <dbReference type="ARBA" id="ARBA00011738"/>
    </source>
</evidence>
<feature type="disulfide bond" description="Redox-active" evidence="18">
    <location>
        <begin position="132"/>
        <end position="137"/>
    </location>
</feature>
<evidence type="ECO:0000256" key="13">
    <source>
        <dbReference type="ARBA" id="ARBA00023284"/>
    </source>
</evidence>
<dbReference type="Gene3D" id="3.30.390.30">
    <property type="match status" value="1"/>
</dbReference>
<dbReference type="GO" id="GO:0050661">
    <property type="term" value="F:NADP binding"/>
    <property type="evidence" value="ECO:0007669"/>
    <property type="project" value="InterPro"/>
</dbReference>
<dbReference type="GO" id="GO:0016668">
    <property type="term" value="F:oxidoreductase activity, acting on a sulfur group of donors, NAD(P) as acceptor"/>
    <property type="evidence" value="ECO:0007669"/>
    <property type="project" value="UniProtKB-UniRule"/>
</dbReference>
<comment type="subunit">
    <text evidence="2 16 19">Homodimer.</text>
</comment>
<gene>
    <name evidence="19" type="primary">merA</name>
    <name evidence="21" type="ORF">GGP71_000165</name>
</gene>
<comment type="caution">
    <text evidence="21">The sequence shown here is derived from an EMBL/GenBank/DDBJ whole genome shotgun (WGS) entry which is preliminary data.</text>
</comment>
<name>A0A9X2PWV3_9BACT</name>
<dbReference type="EMBL" id="JANUAU010000001">
    <property type="protein sequence ID" value="MCS3676269.1"/>
    <property type="molecule type" value="Genomic_DNA"/>
</dbReference>
<dbReference type="InterPro" id="IPR001100">
    <property type="entry name" value="Pyr_nuc-diS_OxRdtase"/>
</dbReference>
<comment type="function">
    <text evidence="16">Resistance to Hg(2+) in bacteria appears to be governed by a specialized system which includes mercuric reductase. MerA protein is responsible for volatilizing mercury as Hg(0).</text>
</comment>
<keyword evidence="7 16" id="KW-0479">Metal-binding</keyword>
<evidence type="ECO:0000256" key="5">
    <source>
        <dbReference type="ARBA" id="ARBA00022466"/>
    </source>
</evidence>
<dbReference type="GO" id="GO:0050787">
    <property type="term" value="P:detoxification of mercury ion"/>
    <property type="evidence" value="ECO:0007669"/>
    <property type="project" value="InterPro"/>
</dbReference>
<dbReference type="PRINTS" id="PR00368">
    <property type="entry name" value="FADPNR"/>
</dbReference>
<feature type="domain" description="HMA" evidence="20">
    <location>
        <begin position="2"/>
        <end position="68"/>
    </location>
</feature>
<dbReference type="InterPro" id="IPR016156">
    <property type="entry name" value="FAD/NAD-linked_Rdtase_dimer_sf"/>
</dbReference>
<evidence type="ECO:0000256" key="17">
    <source>
        <dbReference type="PIRSR" id="PIRSR000350-3"/>
    </source>
</evidence>
<dbReference type="Pfam" id="PF07992">
    <property type="entry name" value="Pyr_redox_2"/>
    <property type="match status" value="1"/>
</dbReference>
<evidence type="ECO:0000256" key="18">
    <source>
        <dbReference type="PIRSR" id="PIRSR000350-4"/>
    </source>
</evidence>
<dbReference type="Proteomes" id="UP001155027">
    <property type="component" value="Unassembled WGS sequence"/>
</dbReference>
<dbReference type="SUPFAM" id="SSF51905">
    <property type="entry name" value="FAD/NAD(P)-binding domain"/>
    <property type="match status" value="1"/>
</dbReference>
<evidence type="ECO:0000256" key="3">
    <source>
        <dbReference type="ARBA" id="ARBA00012661"/>
    </source>
</evidence>
<dbReference type="InterPro" id="IPR036188">
    <property type="entry name" value="FAD/NAD-bd_sf"/>
</dbReference>
<dbReference type="EC" id="1.16.1.1" evidence="3 16"/>
<dbReference type="SUPFAM" id="SSF55008">
    <property type="entry name" value="HMA, heavy metal-associated domain"/>
    <property type="match status" value="1"/>
</dbReference>
<dbReference type="InterPro" id="IPR012999">
    <property type="entry name" value="Pyr_OxRdtase_I_AS"/>
</dbReference>
<evidence type="ECO:0000256" key="11">
    <source>
        <dbReference type="ARBA" id="ARBA00023002"/>
    </source>
</evidence>
<evidence type="ECO:0000256" key="9">
    <source>
        <dbReference type="ARBA" id="ARBA00022857"/>
    </source>
</evidence>
<keyword evidence="17" id="KW-0520">NAD</keyword>
<dbReference type="NCBIfam" id="TIGR02053">
    <property type="entry name" value="MerA"/>
    <property type="match status" value="1"/>
</dbReference>
<dbReference type="Pfam" id="PF00403">
    <property type="entry name" value="HMA"/>
    <property type="match status" value="1"/>
</dbReference>
<evidence type="ECO:0000256" key="12">
    <source>
        <dbReference type="ARBA" id="ARBA00023157"/>
    </source>
</evidence>
<dbReference type="GO" id="GO:0050660">
    <property type="term" value="F:flavin adenine dinucleotide binding"/>
    <property type="evidence" value="ECO:0007669"/>
    <property type="project" value="UniProtKB-UniRule"/>
</dbReference>
<sequence>MQQLDLEIEGMTCAGCGDTVAEALIAVEGVEDVQLDDWTEGRASITAAGDVTVDDLTAAVAQAGYSASVEPRHSDAPSPFGGEEDDLDYDLLVVGGGSAAFAAALKASELGHRALIINDGPAAGGLPIGGTCVNVGCVPSKALIRAAEAHHTASDHPFDGITSASEVTDFGAVTDQVQALVDDLQQHKYLDIVDGDPNVTIREGRARFVGEHTVEVGGETVTGRRLLLATGARTFVPDIPGLEETGYLTNEELYTLDERPDHLIVLGGGYIALENAQAFSRLGSEVKLLQRSEQILSREDEDVAEALTGYLREEGLTVHTNTNVQAVQQANGTIQVEVEIDGTRRTISGTDLLVATGLQANTEDLGLEGLGIETHGRCFLQVDDTLQTAAPTIYGAGDVIGDPAFVYTAAREGQLAAENALEGTSHDRHATPLPWVIFTDPQVAGVGLGERGAARQGITVDVSKLPLDQVPRAQAARDTRGFIKLLREQTTDRLLGARIVAPEGGELLMEVSLAIQQNMTVQDLTDMLHPYLTLSEGVKLAALGFDRDVSTLSCCAT</sequence>
<feature type="binding site" evidence="17">
    <location>
        <position position="398"/>
    </location>
    <ligand>
        <name>FAD</name>
        <dbReference type="ChEBI" id="CHEBI:57692"/>
    </ligand>
</feature>
<dbReference type="FunFam" id="3.30.390.30:FF:000001">
    <property type="entry name" value="Dihydrolipoyl dehydrogenase"/>
    <property type="match status" value="1"/>
</dbReference>
<dbReference type="InterPro" id="IPR023753">
    <property type="entry name" value="FAD/NAD-binding_dom"/>
</dbReference>
<accession>A0A9X2PWV3</accession>
<evidence type="ECO:0000313" key="21">
    <source>
        <dbReference type="EMBL" id="MCS3676269.1"/>
    </source>
</evidence>
<evidence type="ECO:0000256" key="14">
    <source>
        <dbReference type="ARBA" id="ARBA00031725"/>
    </source>
</evidence>
<comment type="cofactor">
    <cofactor evidence="16 17 19">
        <name>FAD</name>
        <dbReference type="ChEBI" id="CHEBI:57692"/>
    </cofactor>
    <text evidence="16 17 19">Binds 1 FAD per subunit.</text>
</comment>
<evidence type="ECO:0000256" key="6">
    <source>
        <dbReference type="ARBA" id="ARBA00022630"/>
    </source>
</evidence>
<dbReference type="PRINTS" id="PR00411">
    <property type="entry name" value="PNDRDTASEI"/>
</dbReference>
<dbReference type="GO" id="GO:0045340">
    <property type="term" value="F:mercury ion binding"/>
    <property type="evidence" value="ECO:0007669"/>
    <property type="project" value="InterPro"/>
</dbReference>
<comment type="catalytic activity">
    <reaction evidence="15 16 19">
        <text>Hg + NADP(+) + H(+) = Hg(2+) + NADPH</text>
        <dbReference type="Rhea" id="RHEA:23856"/>
        <dbReference type="ChEBI" id="CHEBI:15378"/>
        <dbReference type="ChEBI" id="CHEBI:16170"/>
        <dbReference type="ChEBI" id="CHEBI:16793"/>
        <dbReference type="ChEBI" id="CHEBI:57783"/>
        <dbReference type="ChEBI" id="CHEBI:58349"/>
        <dbReference type="EC" id="1.16.1.1"/>
    </reaction>
</comment>
<proteinExistence type="inferred from homology"/>
<dbReference type="PROSITE" id="PS50846">
    <property type="entry name" value="HMA_2"/>
    <property type="match status" value="1"/>
</dbReference>
<keyword evidence="17" id="KW-0547">Nucleotide-binding</keyword>
<dbReference type="InterPro" id="IPR021179">
    <property type="entry name" value="Mercury_reductase_MerA"/>
</dbReference>
<dbReference type="PROSITE" id="PS00076">
    <property type="entry name" value="PYRIDINE_REDOX_1"/>
    <property type="match status" value="1"/>
</dbReference>
<keyword evidence="13" id="KW-0676">Redox-active center</keyword>
<keyword evidence="8 16" id="KW-0274">FAD</keyword>
<dbReference type="RefSeq" id="WP_259079126.1">
    <property type="nucleotide sequence ID" value="NZ_JANUAU010000001.1"/>
</dbReference>
<keyword evidence="12" id="KW-1015">Disulfide bond</keyword>
<feature type="binding site" evidence="17">
    <location>
        <position position="141"/>
    </location>
    <ligand>
        <name>FAD</name>
        <dbReference type="ChEBI" id="CHEBI:57692"/>
    </ligand>
</feature>
<dbReference type="SUPFAM" id="SSF55424">
    <property type="entry name" value="FAD/NAD-linked reductases, dimerisation (C-terminal) domain"/>
    <property type="match status" value="1"/>
</dbReference>
<dbReference type="PANTHER" id="PTHR43014">
    <property type="entry name" value="MERCURIC REDUCTASE"/>
    <property type="match status" value="1"/>
</dbReference>